<protein>
    <recommendedName>
        <fullName evidence="5">Piezo non-specific cation channel R-Ras-binding domain-containing protein</fullName>
    </recommendedName>
</protein>
<evidence type="ECO:0000259" key="3">
    <source>
        <dbReference type="Pfam" id="PF24874"/>
    </source>
</evidence>
<dbReference type="AlphaFoldDB" id="B9EX20"/>
<gene>
    <name evidence="4" type="ORF">OsJ_01891</name>
</gene>
<dbReference type="GO" id="GO:0016020">
    <property type="term" value="C:membrane"/>
    <property type="evidence" value="ECO:0007669"/>
    <property type="project" value="InterPro"/>
</dbReference>
<keyword evidence="1" id="KW-0812">Transmembrane</keyword>
<dbReference type="HOGENOM" id="CLU_856830_0_0_1"/>
<keyword evidence="1" id="KW-1133">Transmembrane helix</keyword>
<organism evidence="4">
    <name type="scientific">Oryza sativa subsp. japonica</name>
    <name type="common">Rice</name>
    <dbReference type="NCBI Taxonomy" id="39947"/>
    <lineage>
        <taxon>Eukaryota</taxon>
        <taxon>Viridiplantae</taxon>
        <taxon>Streptophyta</taxon>
        <taxon>Embryophyta</taxon>
        <taxon>Tracheophyta</taxon>
        <taxon>Spermatophyta</taxon>
        <taxon>Magnoliopsida</taxon>
        <taxon>Liliopsida</taxon>
        <taxon>Poales</taxon>
        <taxon>Poaceae</taxon>
        <taxon>BOP clade</taxon>
        <taxon>Oryzoideae</taxon>
        <taxon>Oryzeae</taxon>
        <taxon>Oryzinae</taxon>
        <taxon>Oryza</taxon>
        <taxon>Oryza sativa</taxon>
    </lineage>
</organism>
<feature type="transmembrane region" description="Helical" evidence="1">
    <location>
        <begin position="438"/>
        <end position="455"/>
    </location>
</feature>
<reference evidence="4" key="1">
    <citation type="journal article" date="2005" name="PLoS Biol.">
        <title>The genomes of Oryza sativa: a history of duplications.</title>
        <authorList>
            <person name="Yu J."/>
            <person name="Wang J."/>
            <person name="Lin W."/>
            <person name="Li S."/>
            <person name="Li H."/>
            <person name="Zhou J."/>
            <person name="Ni P."/>
            <person name="Dong W."/>
            <person name="Hu S."/>
            <person name="Zeng C."/>
            <person name="Zhang J."/>
            <person name="Zhang Y."/>
            <person name="Li R."/>
            <person name="Xu Z."/>
            <person name="Li S."/>
            <person name="Li X."/>
            <person name="Zheng H."/>
            <person name="Cong L."/>
            <person name="Lin L."/>
            <person name="Yin J."/>
            <person name="Geng J."/>
            <person name="Li G."/>
            <person name="Shi J."/>
            <person name="Liu J."/>
            <person name="Lv H."/>
            <person name="Li J."/>
            <person name="Wang J."/>
            <person name="Deng Y."/>
            <person name="Ran L."/>
            <person name="Shi X."/>
            <person name="Wang X."/>
            <person name="Wu Q."/>
            <person name="Li C."/>
            <person name="Ren X."/>
            <person name="Wang J."/>
            <person name="Wang X."/>
            <person name="Li D."/>
            <person name="Liu D."/>
            <person name="Zhang X."/>
            <person name="Ji Z."/>
            <person name="Zhao W."/>
            <person name="Sun Y."/>
            <person name="Zhang Z."/>
            <person name="Bao J."/>
            <person name="Han Y."/>
            <person name="Dong L."/>
            <person name="Ji J."/>
            <person name="Chen P."/>
            <person name="Wu S."/>
            <person name="Liu J."/>
            <person name="Xiao Y."/>
            <person name="Bu D."/>
            <person name="Tan J."/>
            <person name="Yang L."/>
            <person name="Ye C."/>
            <person name="Zhang J."/>
            <person name="Xu J."/>
            <person name="Zhou Y."/>
            <person name="Yu Y."/>
            <person name="Zhang B."/>
            <person name="Zhuang S."/>
            <person name="Wei H."/>
            <person name="Liu B."/>
            <person name="Lei M."/>
            <person name="Yu H."/>
            <person name="Li Y."/>
            <person name="Xu H."/>
            <person name="Wei S."/>
            <person name="He X."/>
            <person name="Fang L."/>
            <person name="Zhang Z."/>
            <person name="Zhang Y."/>
            <person name="Huang X."/>
            <person name="Su Z."/>
            <person name="Tong W."/>
            <person name="Li J."/>
            <person name="Tong Z."/>
            <person name="Li S."/>
            <person name="Ye J."/>
            <person name="Wang L."/>
            <person name="Fang L."/>
            <person name="Lei T."/>
            <person name="Chen C."/>
            <person name="Chen H."/>
            <person name="Xu Z."/>
            <person name="Li H."/>
            <person name="Huang H."/>
            <person name="Zhang F."/>
            <person name="Xu H."/>
            <person name="Li N."/>
            <person name="Zhao C."/>
            <person name="Li S."/>
            <person name="Dong L."/>
            <person name="Huang Y."/>
            <person name="Li L."/>
            <person name="Xi Y."/>
            <person name="Qi Q."/>
            <person name="Li W."/>
            <person name="Zhang B."/>
            <person name="Hu W."/>
            <person name="Zhang Y."/>
            <person name="Tian X."/>
            <person name="Jiao Y."/>
            <person name="Liang X."/>
            <person name="Jin J."/>
            <person name="Gao L."/>
            <person name="Zheng W."/>
            <person name="Hao B."/>
            <person name="Liu S."/>
            <person name="Wang W."/>
            <person name="Yuan L."/>
            <person name="Cao M."/>
            <person name="McDermott J."/>
            <person name="Samudrala R."/>
            <person name="Wang J."/>
            <person name="Wong G.K."/>
            <person name="Yang H."/>
        </authorList>
    </citation>
    <scope>NUCLEOTIDE SEQUENCE [LARGE SCALE GENOMIC DNA]</scope>
</reference>
<accession>B9EX20</accession>
<dbReference type="EMBL" id="CM000138">
    <property type="protein sequence ID" value="EEE54633.1"/>
    <property type="molecule type" value="Genomic_DNA"/>
</dbReference>
<keyword evidence="1" id="KW-0472">Membrane</keyword>
<dbReference type="InterPro" id="IPR056770">
    <property type="entry name" value="Piezo_THU9_anchor"/>
</dbReference>
<feature type="domain" description="Piezo THU9 and anchor" evidence="3">
    <location>
        <begin position="77"/>
        <end position="209"/>
    </location>
</feature>
<evidence type="ECO:0000256" key="1">
    <source>
        <dbReference type="SAM" id="Phobius"/>
    </source>
</evidence>
<dbReference type="Pfam" id="PF24874">
    <property type="entry name" value="Piezo_THU9_anchor"/>
    <property type="match status" value="1"/>
</dbReference>
<evidence type="ECO:0008006" key="5">
    <source>
        <dbReference type="Google" id="ProtNLM"/>
    </source>
</evidence>
<evidence type="ECO:0000313" key="4">
    <source>
        <dbReference type="EMBL" id="EEE54633.1"/>
    </source>
</evidence>
<dbReference type="Pfam" id="PF12166">
    <property type="entry name" value="Piezo_cap"/>
    <property type="match status" value="1"/>
</dbReference>
<feature type="transmembrane region" description="Helical" evidence="1">
    <location>
        <begin position="98"/>
        <end position="117"/>
    </location>
</feature>
<sequence length="520" mass="59595">MPLLSILLLPFHHEILSRNCGLFLLFSLLRSYYSSTLLFGRKECPGYTVSMTLKFIVANAGKIQGFSLHIAQNVGWILFFLIVVDRIIYLWSFATGKVIFYLFNLVLFTYSVTEYAWGMELVHRNVGGFVLRAIYLTKSISLALQALQIRYGIPNKSNLYRQFLTSKVTQVNYFGFRLYRALPFLYELRCVLDWSCTTTSLTMYDWLKIYSSGNPTNIANPIIDVSVKIDIKALGGRLTFFKTTVCEKIPWKHMRAYDDVDPLDYLGGYNVEDIQLICCQPDASTMWLIPAPVQTRFIQSLEETEMIFGNMELILNWDFLRARPKGKELVKYESPVDRSPSVDDVKRVLNGTINSFRITDAYPRYFRVTGSGEVRRLEASIDSVSGELLLNNGTPPWWSFYDTNPSDLAGCQGLNGPMAIVVSEETPQGIIGETLSKFSIWSLYITFVLAVARFIRLQCSDLRMRIPYENLPSCDRLLDICEGIYAARAEGELEVEEVLYWTLVNIYRSPHMLLEYTKPD</sequence>
<dbReference type="GO" id="GO:0008381">
    <property type="term" value="F:mechanosensitive monoatomic ion channel activity"/>
    <property type="evidence" value="ECO:0007669"/>
    <property type="project" value="InterPro"/>
</dbReference>
<feature type="transmembrane region" description="Helical" evidence="1">
    <location>
        <begin position="74"/>
        <end position="92"/>
    </location>
</feature>
<reference evidence="4" key="2">
    <citation type="submission" date="2008-12" db="EMBL/GenBank/DDBJ databases">
        <title>Improved gene annotation of the rice (Oryza sativa) genomes.</title>
        <authorList>
            <person name="Wang J."/>
            <person name="Li R."/>
            <person name="Fan W."/>
            <person name="Huang Q."/>
            <person name="Zhang J."/>
            <person name="Zhou Y."/>
            <person name="Hu Y."/>
            <person name="Zi S."/>
            <person name="Li J."/>
            <person name="Ni P."/>
            <person name="Zheng H."/>
            <person name="Zhang Y."/>
            <person name="Zhao M."/>
            <person name="Hao Q."/>
            <person name="McDermott J."/>
            <person name="Samudrala R."/>
            <person name="Kristiansen K."/>
            <person name="Wong G.K.-S."/>
        </authorList>
    </citation>
    <scope>NUCLEOTIDE SEQUENCE</scope>
</reference>
<dbReference type="Proteomes" id="UP000007752">
    <property type="component" value="Chromosome 1"/>
</dbReference>
<feature type="domain" description="Piezo non-specific cation channel cap" evidence="2">
    <location>
        <begin position="239"/>
        <end position="519"/>
    </location>
</feature>
<dbReference type="PANTHER" id="PTHR13167">
    <property type="entry name" value="PIEZO-TYPE MECHANOSENSITIVE ION CHANNEL COMPONENT"/>
    <property type="match status" value="1"/>
</dbReference>
<proteinExistence type="predicted"/>
<dbReference type="InterPro" id="IPR031334">
    <property type="entry name" value="Piezo_cap_dom"/>
</dbReference>
<evidence type="ECO:0000259" key="2">
    <source>
        <dbReference type="Pfam" id="PF12166"/>
    </source>
</evidence>
<dbReference type="InterPro" id="IPR027272">
    <property type="entry name" value="Piezo"/>
</dbReference>
<name>B9EX20_ORYSJ</name>
<dbReference type="PANTHER" id="PTHR13167:SF25">
    <property type="entry name" value="PIEZO-TYPE MECHANOSENSITIVE ION CHANNEL COMPONENT"/>
    <property type="match status" value="1"/>
</dbReference>